<feature type="compositionally biased region" description="Gly residues" evidence="1">
    <location>
        <begin position="237"/>
        <end position="251"/>
    </location>
</feature>
<dbReference type="EMBL" id="JACBZS010000001">
    <property type="protein sequence ID" value="NYI71498.1"/>
    <property type="molecule type" value="Genomic_DNA"/>
</dbReference>
<proteinExistence type="predicted"/>
<gene>
    <name evidence="3" type="ORF">GGQ54_002058</name>
</gene>
<feature type="compositionally biased region" description="Low complexity" evidence="1">
    <location>
        <begin position="252"/>
        <end position="262"/>
    </location>
</feature>
<dbReference type="Proteomes" id="UP000527616">
    <property type="component" value="Unassembled WGS sequence"/>
</dbReference>
<dbReference type="AlphaFoldDB" id="A0A7Z0D9L6"/>
<feature type="transmembrane region" description="Helical" evidence="2">
    <location>
        <begin position="81"/>
        <end position="108"/>
    </location>
</feature>
<reference evidence="3 4" key="1">
    <citation type="submission" date="2020-07" db="EMBL/GenBank/DDBJ databases">
        <title>Sequencing the genomes of 1000 actinobacteria strains.</title>
        <authorList>
            <person name="Klenk H.-P."/>
        </authorList>
    </citation>
    <scope>NUCLEOTIDE SEQUENCE [LARGE SCALE GENOMIC DNA]</scope>
    <source>
        <strain evidence="3 4">DSM 103164</strain>
    </source>
</reference>
<accession>A0A7Z0D9L6</accession>
<keyword evidence="2" id="KW-1133">Transmembrane helix</keyword>
<evidence type="ECO:0000256" key="2">
    <source>
        <dbReference type="SAM" id="Phobius"/>
    </source>
</evidence>
<keyword evidence="4" id="KW-1185">Reference proteome</keyword>
<dbReference type="Pfam" id="PF05656">
    <property type="entry name" value="DUF805"/>
    <property type="match status" value="1"/>
</dbReference>
<protein>
    <submittedName>
        <fullName evidence="3">Uncharacterized membrane protein YhaH (DUF805 family)</fullName>
    </submittedName>
</protein>
<dbReference type="RefSeq" id="WP_179445311.1">
    <property type="nucleotide sequence ID" value="NZ_JACBZS010000001.1"/>
</dbReference>
<feature type="transmembrane region" description="Helical" evidence="2">
    <location>
        <begin position="155"/>
        <end position="175"/>
    </location>
</feature>
<evidence type="ECO:0000256" key="1">
    <source>
        <dbReference type="SAM" id="MobiDB-lite"/>
    </source>
</evidence>
<feature type="region of interest" description="Disordered" evidence="1">
    <location>
        <begin position="204"/>
        <end position="293"/>
    </location>
</feature>
<feature type="compositionally biased region" description="Gly residues" evidence="1">
    <location>
        <begin position="263"/>
        <end position="286"/>
    </location>
</feature>
<dbReference type="InterPro" id="IPR008523">
    <property type="entry name" value="DUF805"/>
</dbReference>
<feature type="compositionally biased region" description="Low complexity" evidence="1">
    <location>
        <begin position="7"/>
        <end position="35"/>
    </location>
</feature>
<keyword evidence="2" id="KW-0812">Transmembrane</keyword>
<name>A0A7Z0D9L6_9ACTN</name>
<keyword evidence="2" id="KW-0472">Membrane</keyword>
<organism evidence="3 4">
    <name type="scientific">Naumannella cuiyingiana</name>
    <dbReference type="NCBI Taxonomy" id="1347891"/>
    <lineage>
        <taxon>Bacteria</taxon>
        <taxon>Bacillati</taxon>
        <taxon>Actinomycetota</taxon>
        <taxon>Actinomycetes</taxon>
        <taxon>Propionibacteriales</taxon>
        <taxon>Propionibacteriaceae</taxon>
        <taxon>Naumannella</taxon>
    </lineage>
</organism>
<evidence type="ECO:0000313" key="4">
    <source>
        <dbReference type="Proteomes" id="UP000527616"/>
    </source>
</evidence>
<evidence type="ECO:0000313" key="3">
    <source>
        <dbReference type="EMBL" id="NYI71498.1"/>
    </source>
</evidence>
<feature type="region of interest" description="Disordered" evidence="1">
    <location>
        <begin position="1"/>
        <end position="41"/>
    </location>
</feature>
<dbReference type="PANTHER" id="PTHR34980:SF2">
    <property type="entry name" value="INNER MEMBRANE PROTEIN YHAH-RELATED"/>
    <property type="match status" value="1"/>
</dbReference>
<comment type="caution">
    <text evidence="3">The sequence shown here is derived from an EMBL/GenBank/DDBJ whole genome shotgun (WGS) entry which is preliminary data.</text>
</comment>
<feature type="compositionally biased region" description="Low complexity" evidence="1">
    <location>
        <begin position="208"/>
        <end position="236"/>
    </location>
</feature>
<feature type="transmembrane region" description="Helical" evidence="2">
    <location>
        <begin position="120"/>
        <end position="143"/>
    </location>
</feature>
<dbReference type="GO" id="GO:0005886">
    <property type="term" value="C:plasma membrane"/>
    <property type="evidence" value="ECO:0007669"/>
    <property type="project" value="TreeGrafter"/>
</dbReference>
<dbReference type="PANTHER" id="PTHR34980">
    <property type="entry name" value="INNER MEMBRANE PROTEIN-RELATED-RELATED"/>
    <property type="match status" value="1"/>
</dbReference>
<sequence length="293" mass="31190">MSQQFDPYGQQPGQQGYQQQPAYPAQPAYPPSGYGMSAPFKPEGDPGTRDLPWYGIGPVDAVKRYYGNYVNFNGRASQSEFWWVMLFIGVVMTVLYVVAMIGLAVGAANSSSSDDMPVGAVLGFGLLILFALANVLPSIGLTIRRLHDANQSGWLYLLALIPYVGGIAPIVFGLLPTHPAGTRFDPVGATRAISQYGGDPYAQQGYAQSGYDQQPGYGQQPDYGQTGYGQQQDYGQSGYGQYGSGQSGYGQSGPADYNQSGYGQYGSGQSGYGKSGQGEPGQGDPGRGPETWR</sequence>